<dbReference type="Gene3D" id="3.30.420.40">
    <property type="match status" value="1"/>
</dbReference>
<evidence type="ECO:0000256" key="1">
    <source>
        <dbReference type="ARBA" id="ARBA00006479"/>
    </source>
</evidence>
<comment type="similarity">
    <text evidence="1">Belongs to the ROK (NagC/XylR) family.</text>
</comment>
<dbReference type="Proteomes" id="UP000006854">
    <property type="component" value="Chromosome"/>
</dbReference>
<dbReference type="InterPro" id="IPR000600">
    <property type="entry name" value="ROK"/>
</dbReference>
<dbReference type="eggNOG" id="COG1940">
    <property type="taxonomic scope" value="Bacteria"/>
</dbReference>
<organism evidence="2 3">
    <name type="scientific">Streptomyces venezuelae (strain ATCC 10712 / CBS 650.69 / DSM 40230 / JCM 4526 / NBRC 13096 / PD 04745)</name>
    <dbReference type="NCBI Taxonomy" id="953739"/>
    <lineage>
        <taxon>Bacteria</taxon>
        <taxon>Bacillati</taxon>
        <taxon>Actinomycetota</taxon>
        <taxon>Actinomycetes</taxon>
        <taxon>Kitasatosporales</taxon>
        <taxon>Streptomycetaceae</taxon>
        <taxon>Streptomyces</taxon>
    </lineage>
</organism>
<dbReference type="KEGG" id="sve:SVEN_1046"/>
<dbReference type="InterPro" id="IPR043129">
    <property type="entry name" value="ATPase_NBD"/>
</dbReference>
<feature type="non-terminal residue" evidence="2">
    <location>
        <position position="1"/>
    </location>
</feature>
<name>F2RCH5_STRVP</name>
<protein>
    <submittedName>
        <fullName evidence="2">Putative ROK-family transcriptional regulator</fullName>
    </submittedName>
</protein>
<proteinExistence type="inferred from homology"/>
<dbReference type="AlphaFoldDB" id="F2RCH5"/>
<reference evidence="2 3" key="1">
    <citation type="journal article" date="2011" name="BMC Genomics">
        <title>Genome-wide analysis of the role of GlnR in Streptomyces venezuelae provides new insights into global nitrogen regulation in actinomycetes.</title>
        <authorList>
            <person name="Pullan S.T."/>
            <person name="Bibb M.J."/>
            <person name="Merrick M."/>
        </authorList>
    </citation>
    <scope>NUCLEOTIDE SEQUENCE [LARGE SCALE GENOMIC DNA]</scope>
    <source>
        <strain evidence="2">ATCC 10712</strain>
    </source>
</reference>
<accession>F2RCH5</accession>
<dbReference type="SUPFAM" id="SSF53067">
    <property type="entry name" value="Actin-like ATPase domain"/>
    <property type="match status" value="1"/>
</dbReference>
<gene>
    <name evidence="2" type="ordered locus">SVEN_1046</name>
</gene>
<keyword evidence="3" id="KW-1185">Reference proteome</keyword>
<dbReference type="HOGENOM" id="CLU_2043213_0_0_11"/>
<evidence type="ECO:0000313" key="3">
    <source>
        <dbReference type="Proteomes" id="UP000006854"/>
    </source>
</evidence>
<dbReference type="STRING" id="953739.SVEN_1046"/>
<dbReference type="EMBL" id="FR845719">
    <property type="protein sequence ID" value="CCA54333.1"/>
    <property type="molecule type" value="Genomic_DNA"/>
</dbReference>
<dbReference type="Pfam" id="PF00480">
    <property type="entry name" value="ROK"/>
    <property type="match status" value="1"/>
</dbReference>
<sequence length="121" mass="11834">ASTRPRRSPRATGAVLDADQAAGPDADHAAFLDALAARLAVGAAAVVSVLDPGCVVLGGETGHHGGAALAARVDAVLASLSPLRTEVRPSTLGDAAVLRGALLLARDAAQDALFGPPATGV</sequence>
<evidence type="ECO:0000313" key="2">
    <source>
        <dbReference type="EMBL" id="CCA54333.1"/>
    </source>
</evidence>